<reference evidence="2" key="1">
    <citation type="submission" date="2020-04" db="EMBL/GenBank/DDBJ databases">
        <authorList>
            <person name="Alioto T."/>
            <person name="Alioto T."/>
            <person name="Gomez Garrido J."/>
        </authorList>
    </citation>
    <scope>NUCLEOTIDE SEQUENCE</scope>
    <source>
        <strain evidence="2">A484AB</strain>
    </source>
</reference>
<keyword evidence="3" id="KW-1185">Reference proteome</keyword>
<sequence length="171" mass="19169">MAKTVHDSDTPERIPLHLNEQWIWKDETNTLELISNISGLSSTNQSKKSLKPMTGGHGNRNDRITSNVLNKRCGMKLQAGPPSTAVRGSSARPSIRNGLTTNTAEHNTVTMNDVKTVAKNNCLSERTKNSPLFKELYFCSDQLDDFLWAALNYFGAFFERKLLEEKPKPMA</sequence>
<accession>A0A6S7IE93</accession>
<proteinExistence type="predicted"/>
<organism evidence="2 3">
    <name type="scientific">Paramuricea clavata</name>
    <name type="common">Red gorgonian</name>
    <name type="synonym">Violescent sea-whip</name>
    <dbReference type="NCBI Taxonomy" id="317549"/>
    <lineage>
        <taxon>Eukaryota</taxon>
        <taxon>Metazoa</taxon>
        <taxon>Cnidaria</taxon>
        <taxon>Anthozoa</taxon>
        <taxon>Octocorallia</taxon>
        <taxon>Malacalcyonacea</taxon>
        <taxon>Plexauridae</taxon>
        <taxon>Paramuricea</taxon>
    </lineage>
</organism>
<gene>
    <name evidence="2" type="ORF">PACLA_8A027076</name>
</gene>
<evidence type="ECO:0000256" key="1">
    <source>
        <dbReference type="SAM" id="MobiDB-lite"/>
    </source>
</evidence>
<feature type="non-terminal residue" evidence="2">
    <location>
        <position position="171"/>
    </location>
</feature>
<feature type="region of interest" description="Disordered" evidence="1">
    <location>
        <begin position="77"/>
        <end position="99"/>
    </location>
</feature>
<comment type="caution">
    <text evidence="2">The sequence shown here is derived from an EMBL/GenBank/DDBJ whole genome shotgun (WGS) entry which is preliminary data.</text>
</comment>
<name>A0A6S7IE93_PARCT</name>
<feature type="region of interest" description="Disordered" evidence="1">
    <location>
        <begin position="41"/>
        <end position="60"/>
    </location>
</feature>
<evidence type="ECO:0000313" key="2">
    <source>
        <dbReference type="EMBL" id="CAB4015996.1"/>
    </source>
</evidence>
<dbReference type="AlphaFoldDB" id="A0A6S7IE93"/>
<protein>
    <submittedName>
        <fullName evidence="2">Uncharacterized protein</fullName>
    </submittedName>
</protein>
<evidence type="ECO:0000313" key="3">
    <source>
        <dbReference type="Proteomes" id="UP001152795"/>
    </source>
</evidence>
<dbReference type="GO" id="GO:0019902">
    <property type="term" value="F:phosphatase binding"/>
    <property type="evidence" value="ECO:0007669"/>
    <property type="project" value="InterPro"/>
</dbReference>
<dbReference type="EMBL" id="CACRXK020008927">
    <property type="protein sequence ID" value="CAB4015996.1"/>
    <property type="molecule type" value="Genomic_DNA"/>
</dbReference>
<dbReference type="PANTHER" id="PTHR21055:SF3">
    <property type="entry name" value="PROTEIN PHOSPHATASE 1 REGULATORY SUBUNIT 36"/>
    <property type="match status" value="1"/>
</dbReference>
<dbReference type="Proteomes" id="UP001152795">
    <property type="component" value="Unassembled WGS sequence"/>
</dbReference>
<dbReference type="InterPro" id="IPR026142">
    <property type="entry name" value="Pro_pase_1_reg_su_36"/>
</dbReference>
<dbReference type="PANTHER" id="PTHR21055">
    <property type="entry name" value="PROTEIN PHOSPHATASE 1 REGULATORY SUBUNIT 36"/>
    <property type="match status" value="1"/>
</dbReference>
<dbReference type="OrthoDB" id="6724830at2759"/>